<feature type="compositionally biased region" description="Basic and acidic residues" evidence="6">
    <location>
        <begin position="1230"/>
        <end position="1245"/>
    </location>
</feature>
<keyword evidence="2" id="KW-0963">Cytoplasm</keyword>
<protein>
    <recommendedName>
        <fullName evidence="7">SAP domain-containing protein</fullName>
    </recommendedName>
</protein>
<evidence type="ECO:0000259" key="7">
    <source>
        <dbReference type="PROSITE" id="PS50800"/>
    </source>
</evidence>
<accession>A0AAV2BB15</accession>
<dbReference type="Gene3D" id="1.10.720.30">
    <property type="entry name" value="SAP domain"/>
    <property type="match status" value="1"/>
</dbReference>
<dbReference type="Pfam" id="PF14443">
    <property type="entry name" value="DBC1"/>
    <property type="match status" value="1"/>
</dbReference>
<dbReference type="InterPro" id="IPR012340">
    <property type="entry name" value="NA-bd_OB-fold"/>
</dbReference>
<dbReference type="InterPro" id="IPR045353">
    <property type="entry name" value="LAIKA"/>
</dbReference>
<dbReference type="Gene3D" id="2.40.50.140">
    <property type="entry name" value="Nucleic acid-binding proteins"/>
    <property type="match status" value="1"/>
</dbReference>
<keyword evidence="3" id="KW-0597">Phosphoprotein</keyword>
<feature type="region of interest" description="Disordered" evidence="6">
    <location>
        <begin position="917"/>
        <end position="976"/>
    </location>
</feature>
<evidence type="ECO:0000313" key="8">
    <source>
        <dbReference type="EMBL" id="CAL1293383.1"/>
    </source>
</evidence>
<dbReference type="Proteomes" id="UP001497382">
    <property type="component" value="Unassembled WGS sequence"/>
</dbReference>
<dbReference type="Pfam" id="PF19256">
    <property type="entry name" value="LAIKA"/>
    <property type="match status" value="1"/>
</dbReference>
<dbReference type="SUPFAM" id="SSF50249">
    <property type="entry name" value="Nucleic acid-binding proteins"/>
    <property type="match status" value="1"/>
</dbReference>
<gene>
    <name evidence="8" type="ORF">LARSCL_LOCUS18152</name>
</gene>
<feature type="compositionally biased region" description="Basic and acidic residues" evidence="6">
    <location>
        <begin position="786"/>
        <end position="805"/>
    </location>
</feature>
<sequence length="1272" mass="142138">MMSQFVATKNPPWVRATAAGLVQPPPAGSSIITAQQISHASAAGTGLAGAGLGPGGGLPSAASLAGAGLAAGGANSLATAAAVVAAAQNQQAQQAPAVSASYGTGLAAITLTQSALQQGAMLQQQGIAIPASLAATTQVANVNNGMVVEIARLPQPGVALPTSLATTQVATVSYPAPRLLAQTTQYQAPQPHPHQTAVVQQAAAAVVQQHPAPQQHQPQQQAQQYKQRVFTGTVTKLHENFGFVDEDVFFQMSSVKGNIPKAGERVLVEATYNSNSPFKWNATRIQVLPNQVISNQVVQLNVPQGNNNRPAIGQQGPLTAVVAAPVSLGINVSQNVNMNAAIANVANNQAGYTTVAQPGRWQVQQEMAVMESLGQQQQQQRLAIQHNSQHPWVQEVDYGEIMDNKGPRMSNVVRRHSPPTRRDRERDREVRREDRRDRYRERERYSPPPRKRSRSPRRSSRSPPRRRQRTVPRYTVQIPKISLDLKTGNVMELRKRYSNLYIPSDFCAANFLWQDAFPPHRPFAMDHQCNFHIVGKDTEPVLENDAILEPPDSDYTYSVKVMLMSLPALNEIFRKSCALAQDGDDAKENFVHPTRLISFLVGLKGKNETVAIGGPWSPSLDGPNPEKDPATLVKTAIRTCKALTGIDLSKCSQWYRFAEIYYRRGESSSHKGRGMRVETVVLFVPDVWSCLPTRVEWDGMIATGSCKKPLQPKLPEETSDPEAQALIHYMEEEEGTPETEKKEPTHFSELDPKTIKVNDLKRELEARNLSVKGLKSQLIARLTKALKTESEKESEEKSAELKAENTEESADGNGEDDKKKEKEDDKKSKDEKEKVGGEKFIFPDSPAIIVQPSRTAKNGKFDCAVMSLSLLLDYRQEDNKEHSFEVSLFAELFNEMMMRDFGFRIYRGLAEAPEIKDDEKDKKKGDKKEDKKDRKDEKDDNRRRDDSNEHDSEKDDDESEDDEYDDDKREKKKRRKKKLQMITHDPYLLLSFVYFDQTHCGYLLDKDIEEILYTLGLMLSRAQVRKLVQKVCKREIFHYRKLTDRPVDGDKICKTDLPKVNIEELAAGNKKYIPSLKYVPMDSGNSDKKENGSNSSLISYQGALVDVGKLMEQIERSEKARLNTDESVKELQIQLENVNEATSNKEKLSQKLSQEIEDLKQKLHATEEELKRTQSESEKFHKTLCSLKEGLQSSLFLTDNALHKSKSSRSRNGSFGRESDSYNSSYDSNNRSDRKQSRDTEKETNGVDDTDASSSDQNFVHVKTKQEPMEDD</sequence>
<feature type="compositionally biased region" description="Basic and acidic residues" evidence="6">
    <location>
        <begin position="420"/>
        <end position="445"/>
    </location>
</feature>
<comment type="subcellular location">
    <subcellularLocation>
        <location evidence="1">Cytoplasm</location>
    </subcellularLocation>
</comment>
<feature type="domain" description="SAP" evidence="7">
    <location>
        <begin position="752"/>
        <end position="786"/>
    </location>
</feature>
<dbReference type="InterPro" id="IPR025224">
    <property type="entry name" value="CCAR1/CCAR2"/>
</dbReference>
<dbReference type="SUPFAM" id="SSF68906">
    <property type="entry name" value="SAP domain"/>
    <property type="match status" value="1"/>
</dbReference>
<dbReference type="PANTHER" id="PTHR14304:SF11">
    <property type="entry name" value="SAP DOMAIN-CONTAINING PROTEIN"/>
    <property type="match status" value="1"/>
</dbReference>
<organism evidence="8 9">
    <name type="scientific">Larinioides sclopetarius</name>
    <dbReference type="NCBI Taxonomy" id="280406"/>
    <lineage>
        <taxon>Eukaryota</taxon>
        <taxon>Metazoa</taxon>
        <taxon>Ecdysozoa</taxon>
        <taxon>Arthropoda</taxon>
        <taxon>Chelicerata</taxon>
        <taxon>Arachnida</taxon>
        <taxon>Araneae</taxon>
        <taxon>Araneomorphae</taxon>
        <taxon>Entelegynae</taxon>
        <taxon>Araneoidea</taxon>
        <taxon>Araneidae</taxon>
        <taxon>Larinioides</taxon>
    </lineage>
</organism>
<feature type="compositionally biased region" description="Basic and acidic residues" evidence="6">
    <location>
        <begin position="815"/>
        <end position="837"/>
    </location>
</feature>
<dbReference type="PANTHER" id="PTHR14304">
    <property type="entry name" value="CELL DIVISION CYCLE AND APOPTOSIS REGULATOR PROTEIN"/>
    <property type="match status" value="1"/>
</dbReference>
<dbReference type="Pfam" id="PF02037">
    <property type="entry name" value="SAP"/>
    <property type="match status" value="1"/>
</dbReference>
<dbReference type="GO" id="GO:0006355">
    <property type="term" value="P:regulation of DNA-templated transcription"/>
    <property type="evidence" value="ECO:0007669"/>
    <property type="project" value="InterPro"/>
</dbReference>
<comment type="caution">
    <text evidence="8">The sequence shown here is derived from an EMBL/GenBank/DDBJ whole genome shotgun (WGS) entry which is preliminary data.</text>
</comment>
<dbReference type="GO" id="GO:0005634">
    <property type="term" value="C:nucleus"/>
    <property type="evidence" value="ECO:0007669"/>
    <property type="project" value="TreeGrafter"/>
</dbReference>
<dbReference type="PROSITE" id="PS50800">
    <property type="entry name" value="SAP"/>
    <property type="match status" value="1"/>
</dbReference>
<dbReference type="Pfam" id="PF14444">
    <property type="entry name" value="S1-like"/>
    <property type="match status" value="1"/>
</dbReference>
<feature type="coiled-coil region" evidence="5">
    <location>
        <begin position="1121"/>
        <end position="1176"/>
    </location>
</feature>
<evidence type="ECO:0000256" key="3">
    <source>
        <dbReference type="ARBA" id="ARBA00022553"/>
    </source>
</evidence>
<evidence type="ECO:0000256" key="2">
    <source>
        <dbReference type="ARBA" id="ARBA00022490"/>
    </source>
</evidence>
<dbReference type="GO" id="GO:0005737">
    <property type="term" value="C:cytoplasm"/>
    <property type="evidence" value="ECO:0007669"/>
    <property type="project" value="UniProtKB-SubCell"/>
</dbReference>
<feature type="region of interest" description="Disordered" evidence="6">
    <location>
        <begin position="402"/>
        <end position="473"/>
    </location>
</feature>
<dbReference type="InterPro" id="IPR025223">
    <property type="entry name" value="S1-like_RNA-bd_dom"/>
</dbReference>
<keyword evidence="9" id="KW-1185">Reference proteome</keyword>
<evidence type="ECO:0000256" key="6">
    <source>
        <dbReference type="SAM" id="MobiDB-lite"/>
    </source>
</evidence>
<evidence type="ECO:0000256" key="5">
    <source>
        <dbReference type="SAM" id="Coils"/>
    </source>
</evidence>
<dbReference type="EMBL" id="CAXIEN010000325">
    <property type="protein sequence ID" value="CAL1293383.1"/>
    <property type="molecule type" value="Genomic_DNA"/>
</dbReference>
<evidence type="ECO:0000256" key="4">
    <source>
        <dbReference type="ARBA" id="ARBA00023054"/>
    </source>
</evidence>
<dbReference type="SMART" id="SM01122">
    <property type="entry name" value="DBC1"/>
    <property type="match status" value="1"/>
</dbReference>
<proteinExistence type="predicted"/>
<feature type="compositionally biased region" description="Basic and acidic residues" evidence="6">
    <location>
        <begin position="917"/>
        <end position="953"/>
    </location>
</feature>
<evidence type="ECO:0000313" key="9">
    <source>
        <dbReference type="Proteomes" id="UP001497382"/>
    </source>
</evidence>
<reference evidence="8 9" key="1">
    <citation type="submission" date="2024-04" db="EMBL/GenBank/DDBJ databases">
        <authorList>
            <person name="Rising A."/>
            <person name="Reimegard J."/>
            <person name="Sonavane S."/>
            <person name="Akerstrom W."/>
            <person name="Nylinder S."/>
            <person name="Hedman E."/>
            <person name="Kallberg Y."/>
        </authorList>
    </citation>
    <scope>NUCLEOTIDE SEQUENCE [LARGE SCALE GENOMIC DNA]</scope>
</reference>
<evidence type="ECO:0000256" key="1">
    <source>
        <dbReference type="ARBA" id="ARBA00004496"/>
    </source>
</evidence>
<feature type="compositionally biased region" description="Basic residues" evidence="6">
    <location>
        <begin position="449"/>
        <end position="470"/>
    </location>
</feature>
<name>A0AAV2BB15_9ARAC</name>
<feature type="region of interest" description="Disordered" evidence="6">
    <location>
        <begin position="1204"/>
        <end position="1272"/>
    </location>
</feature>
<dbReference type="InterPro" id="IPR025954">
    <property type="entry name" value="DBC1/CARP1_inactive_NUDIX"/>
</dbReference>
<dbReference type="InterPro" id="IPR036361">
    <property type="entry name" value="SAP_dom_sf"/>
</dbReference>
<dbReference type="AlphaFoldDB" id="A0AAV2BB15"/>
<dbReference type="SMART" id="SM00513">
    <property type="entry name" value="SAP"/>
    <property type="match status" value="1"/>
</dbReference>
<feature type="compositionally biased region" description="Acidic residues" evidence="6">
    <location>
        <begin position="954"/>
        <end position="965"/>
    </location>
</feature>
<feature type="region of interest" description="Disordered" evidence="6">
    <location>
        <begin position="786"/>
        <end position="837"/>
    </location>
</feature>
<keyword evidence="4 5" id="KW-0175">Coiled coil</keyword>
<feature type="region of interest" description="Disordered" evidence="6">
    <location>
        <begin position="202"/>
        <end position="221"/>
    </location>
</feature>
<dbReference type="InterPro" id="IPR003034">
    <property type="entry name" value="SAP_dom"/>
</dbReference>